<evidence type="ECO:0000256" key="1">
    <source>
        <dbReference type="ARBA" id="ARBA00001947"/>
    </source>
</evidence>
<dbReference type="EC" id="3.5.1.16" evidence="11"/>
<dbReference type="InterPro" id="IPR001261">
    <property type="entry name" value="ArgE/DapE_CS"/>
</dbReference>
<dbReference type="GO" id="GO:0006526">
    <property type="term" value="P:L-arginine biosynthetic process"/>
    <property type="evidence" value="ECO:0007669"/>
    <property type="project" value="UniProtKB-KW"/>
</dbReference>
<dbReference type="InterPro" id="IPR011650">
    <property type="entry name" value="Peptidase_M20_dimer"/>
</dbReference>
<dbReference type="InterPro" id="IPR010169">
    <property type="entry name" value="AcOrn-deacetyl"/>
</dbReference>
<keyword evidence="7 11" id="KW-0378">Hydrolase</keyword>
<evidence type="ECO:0000313" key="11">
    <source>
        <dbReference type="EMBL" id="TBW33021.1"/>
    </source>
</evidence>
<keyword evidence="12" id="KW-1185">Reference proteome</keyword>
<dbReference type="Proteomes" id="UP000292781">
    <property type="component" value="Unassembled WGS sequence"/>
</dbReference>
<protein>
    <submittedName>
        <fullName evidence="11">Acetylornithine deacetylase</fullName>
        <ecNumber evidence="11">3.5.1.16</ecNumber>
    </submittedName>
</protein>
<dbReference type="Gene3D" id="3.30.70.360">
    <property type="match status" value="1"/>
</dbReference>
<keyword evidence="6" id="KW-0479">Metal-binding</keyword>
<accession>A0A4Q9VG60</accession>
<evidence type="ECO:0000313" key="12">
    <source>
        <dbReference type="Proteomes" id="UP000292781"/>
    </source>
</evidence>
<dbReference type="RefSeq" id="WP_131311608.1">
    <property type="nucleotide sequence ID" value="NZ_SJFN01000048.1"/>
</dbReference>
<dbReference type="Pfam" id="PF01546">
    <property type="entry name" value="Peptidase_M20"/>
    <property type="match status" value="1"/>
</dbReference>
<evidence type="ECO:0000256" key="6">
    <source>
        <dbReference type="ARBA" id="ARBA00022723"/>
    </source>
</evidence>
<dbReference type="CDD" id="cd03894">
    <property type="entry name" value="M20_ArgE"/>
    <property type="match status" value="1"/>
</dbReference>
<evidence type="ECO:0000256" key="3">
    <source>
        <dbReference type="ARBA" id="ARBA00022490"/>
    </source>
</evidence>
<evidence type="ECO:0000256" key="8">
    <source>
        <dbReference type="ARBA" id="ARBA00022833"/>
    </source>
</evidence>
<dbReference type="NCBIfam" id="NF005710">
    <property type="entry name" value="PRK07522.1"/>
    <property type="match status" value="1"/>
</dbReference>
<dbReference type="InterPro" id="IPR036264">
    <property type="entry name" value="Bact_exopeptidase_dim_dom"/>
</dbReference>
<evidence type="ECO:0000256" key="2">
    <source>
        <dbReference type="ARBA" id="ARBA00005691"/>
    </source>
</evidence>
<keyword evidence="9" id="KW-0170">Cobalt</keyword>
<comment type="caution">
    <text evidence="11">The sequence shown here is derived from an EMBL/GenBank/DDBJ whole genome shotgun (WGS) entry which is preliminary data.</text>
</comment>
<proteinExistence type="inferred from homology"/>
<dbReference type="PROSITE" id="PS00759">
    <property type="entry name" value="ARGE_DAPE_CPG2_2"/>
    <property type="match status" value="1"/>
</dbReference>
<dbReference type="SUPFAM" id="SSF53187">
    <property type="entry name" value="Zn-dependent exopeptidases"/>
    <property type="match status" value="1"/>
</dbReference>
<dbReference type="NCBIfam" id="TIGR01892">
    <property type="entry name" value="AcOrn-deacetyl"/>
    <property type="match status" value="1"/>
</dbReference>
<feature type="domain" description="Peptidase M20 dimerisation" evidence="10">
    <location>
        <begin position="171"/>
        <end position="277"/>
    </location>
</feature>
<keyword evidence="4" id="KW-0055">Arginine biosynthesis</keyword>
<reference evidence="11 12" key="1">
    <citation type="submission" date="2019-02" db="EMBL/GenBank/DDBJ databases">
        <title>Siculibacillus lacustris gen. nov., sp. nov., a new rosette-forming bacterium isolated from a freshwater crater lake (Lake St. Ana, Romania).</title>
        <authorList>
            <person name="Felfoldi T."/>
            <person name="Marton Z."/>
            <person name="Szabo A."/>
            <person name="Mentes A."/>
            <person name="Boka K."/>
            <person name="Marialigeti K."/>
            <person name="Mathe I."/>
            <person name="Koncz M."/>
            <person name="Schumann P."/>
            <person name="Toth E."/>
        </authorList>
    </citation>
    <scope>NUCLEOTIDE SEQUENCE [LARGE SCALE GENOMIC DNA]</scope>
    <source>
        <strain evidence="11 12">SA-279</strain>
    </source>
</reference>
<dbReference type="AlphaFoldDB" id="A0A4Q9VG60"/>
<evidence type="ECO:0000256" key="7">
    <source>
        <dbReference type="ARBA" id="ARBA00022801"/>
    </source>
</evidence>
<comment type="similarity">
    <text evidence="2">Belongs to the peptidase M20A family. ArgE subfamily.</text>
</comment>
<dbReference type="PANTHER" id="PTHR43808">
    <property type="entry name" value="ACETYLORNITHINE DEACETYLASE"/>
    <property type="match status" value="1"/>
</dbReference>
<dbReference type="SUPFAM" id="SSF55031">
    <property type="entry name" value="Bacterial exopeptidase dimerisation domain"/>
    <property type="match status" value="1"/>
</dbReference>
<dbReference type="GO" id="GO:0046872">
    <property type="term" value="F:metal ion binding"/>
    <property type="evidence" value="ECO:0007669"/>
    <property type="project" value="UniProtKB-KW"/>
</dbReference>
<dbReference type="Gene3D" id="3.40.630.10">
    <property type="entry name" value="Zn peptidases"/>
    <property type="match status" value="1"/>
</dbReference>
<evidence type="ECO:0000256" key="9">
    <source>
        <dbReference type="ARBA" id="ARBA00023285"/>
    </source>
</evidence>
<dbReference type="OrthoDB" id="9809784at2"/>
<evidence type="ECO:0000256" key="5">
    <source>
        <dbReference type="ARBA" id="ARBA00022605"/>
    </source>
</evidence>
<dbReference type="EMBL" id="SJFN01000048">
    <property type="protein sequence ID" value="TBW33021.1"/>
    <property type="molecule type" value="Genomic_DNA"/>
</dbReference>
<dbReference type="InterPro" id="IPR002933">
    <property type="entry name" value="Peptidase_M20"/>
</dbReference>
<comment type="cofactor">
    <cofactor evidence="1">
        <name>Zn(2+)</name>
        <dbReference type="ChEBI" id="CHEBI:29105"/>
    </cofactor>
</comment>
<keyword evidence="8" id="KW-0862">Zinc</keyword>
<dbReference type="GO" id="GO:0008777">
    <property type="term" value="F:acetylornithine deacetylase activity"/>
    <property type="evidence" value="ECO:0007669"/>
    <property type="project" value="UniProtKB-EC"/>
</dbReference>
<dbReference type="PANTHER" id="PTHR43808:SF31">
    <property type="entry name" value="N-ACETYL-L-CITRULLINE DEACETYLASE"/>
    <property type="match status" value="1"/>
</dbReference>
<name>A0A4Q9VG60_9HYPH</name>
<dbReference type="Pfam" id="PF07687">
    <property type="entry name" value="M20_dimer"/>
    <property type="match status" value="1"/>
</dbReference>
<dbReference type="InterPro" id="IPR050072">
    <property type="entry name" value="Peptidase_M20A"/>
</dbReference>
<keyword evidence="5" id="KW-0028">Amino-acid biosynthesis</keyword>
<evidence type="ECO:0000259" key="10">
    <source>
        <dbReference type="Pfam" id="PF07687"/>
    </source>
</evidence>
<organism evidence="11 12">
    <name type="scientific">Siculibacillus lacustris</name>
    <dbReference type="NCBI Taxonomy" id="1549641"/>
    <lineage>
        <taxon>Bacteria</taxon>
        <taxon>Pseudomonadati</taxon>
        <taxon>Pseudomonadota</taxon>
        <taxon>Alphaproteobacteria</taxon>
        <taxon>Hyphomicrobiales</taxon>
        <taxon>Ancalomicrobiaceae</taxon>
        <taxon>Siculibacillus</taxon>
    </lineage>
</organism>
<keyword evidence="3" id="KW-0963">Cytoplasm</keyword>
<gene>
    <name evidence="11" type="primary">argE</name>
    <name evidence="11" type="ORF">EYW49_21080</name>
</gene>
<sequence>MTDVRAILAALVAFDTTSDRSNLDLIAWIEAQFARHGVWSQRVPDPTGTKACLWGTIGPRDVPGYVLSGHTDAVPVTGQAWTSDPFTLREAEGRLYGRGTVDMKGFIAACLAKLPEMAAAPLARPIHFLFTHDEETGCIGVRFALERIAELAPARPLAAFVGEPTGMQVVIAHKSRFDYCVTVRGRSCHSSLAPQGVNAIEAAARVIGRIADIGRRFADEGPRDGLYDVDVSTAQTGTIEGGTALNIVPNRCSFTFEFRTLAQVDPWPYDREVRAFACEEVEPGMKARDGDAGIEIELKNGIPGFESPLDSEAVRLAERFTGRSDHAKVSYGTEAGLIAAVGGIPAVVVGPGSIARAHRPDEYVEIAELEACGRFLDGLIAHCRA</sequence>
<evidence type="ECO:0000256" key="4">
    <source>
        <dbReference type="ARBA" id="ARBA00022571"/>
    </source>
</evidence>